<dbReference type="AlphaFoldDB" id="A0A9N9LX25"/>
<proteinExistence type="predicted"/>
<gene>
    <name evidence="2" type="ORF">HYALB_00007394</name>
</gene>
<feature type="domain" description="Heterokaryon incompatibility" evidence="1">
    <location>
        <begin position="18"/>
        <end position="156"/>
    </location>
</feature>
<evidence type="ECO:0000313" key="2">
    <source>
        <dbReference type="EMBL" id="CAG8980156.1"/>
    </source>
</evidence>
<dbReference type="PANTHER" id="PTHR24148:SF73">
    <property type="entry name" value="HET DOMAIN PROTEIN (AFU_ORTHOLOGUE AFUA_8G01020)"/>
    <property type="match status" value="1"/>
</dbReference>
<dbReference type="InterPro" id="IPR052895">
    <property type="entry name" value="HetReg/Transcr_Mod"/>
</dbReference>
<reference evidence="2" key="1">
    <citation type="submission" date="2021-07" db="EMBL/GenBank/DDBJ databases">
        <authorList>
            <person name="Durling M."/>
        </authorList>
    </citation>
    <scope>NUCLEOTIDE SEQUENCE</scope>
</reference>
<dbReference type="Proteomes" id="UP000701801">
    <property type="component" value="Unassembled WGS sequence"/>
</dbReference>
<dbReference type="PANTHER" id="PTHR24148">
    <property type="entry name" value="ANKYRIN REPEAT DOMAIN-CONTAINING PROTEIN 39 HOMOLOG-RELATED"/>
    <property type="match status" value="1"/>
</dbReference>
<dbReference type="OrthoDB" id="2157530at2759"/>
<comment type="caution">
    <text evidence="2">The sequence shown here is derived from an EMBL/GenBank/DDBJ whole genome shotgun (WGS) entry which is preliminary data.</text>
</comment>
<accession>A0A9N9LX25</accession>
<keyword evidence="3" id="KW-1185">Reference proteome</keyword>
<organism evidence="2 3">
    <name type="scientific">Hymenoscyphus albidus</name>
    <dbReference type="NCBI Taxonomy" id="595503"/>
    <lineage>
        <taxon>Eukaryota</taxon>
        <taxon>Fungi</taxon>
        <taxon>Dikarya</taxon>
        <taxon>Ascomycota</taxon>
        <taxon>Pezizomycotina</taxon>
        <taxon>Leotiomycetes</taxon>
        <taxon>Helotiales</taxon>
        <taxon>Helotiaceae</taxon>
        <taxon>Hymenoscyphus</taxon>
    </lineage>
</organism>
<dbReference type="Pfam" id="PF06985">
    <property type="entry name" value="HET"/>
    <property type="match status" value="1"/>
</dbReference>
<name>A0A9N9LX25_9HELO</name>
<protein>
    <recommendedName>
        <fullName evidence="1">Heterokaryon incompatibility domain-containing protein</fullName>
    </recommendedName>
</protein>
<evidence type="ECO:0000259" key="1">
    <source>
        <dbReference type="Pfam" id="PF06985"/>
    </source>
</evidence>
<dbReference type="InterPro" id="IPR010730">
    <property type="entry name" value="HET"/>
</dbReference>
<sequence length="310" mass="35468">MICTLYHVPIEEKCDIYYDALFYCWGSQSTSRDIETDNANFPITPNLHSALRRLRDEEAIHERNYQVGIMRKFYRCCDSVRGWIGEEADESDVALNPISQLSEAYDEQSTATNKQDAEYGNRDLGSGVLSMYDRAYTSLVHLMLRVYFQRVRIIQEVALASEAFILCGSSLTEPTWKELENAFNFATQMSALSIYRQLLPQNFIALQTSRQAIDSNDSSNRKLSFLLSRHCPSMATNSQDKIYALLGLCEERELSELGLDVDYNLPIKDLFLITMKKILEKDKNLDLLSATMISDSYPLELANLPSWIPD</sequence>
<dbReference type="EMBL" id="CAJVRM010000363">
    <property type="protein sequence ID" value="CAG8980156.1"/>
    <property type="molecule type" value="Genomic_DNA"/>
</dbReference>
<evidence type="ECO:0000313" key="3">
    <source>
        <dbReference type="Proteomes" id="UP000701801"/>
    </source>
</evidence>